<keyword evidence="2" id="KW-1133">Transmembrane helix</keyword>
<keyword evidence="4" id="KW-1185">Reference proteome</keyword>
<sequence length="357" mass="36893">MSLTGRPLIVLAVLGTVAVLAATVVTWRWGRRRRYVLRPAGVLLTEAMLLLTVGLIVNRAEQFYPTWATLRQDARTSGTTFAVAPGELDRELRERAGADPGRSIAVTWQPAGWSDWHLARAPMVVTPAGYLQHPGWRYPALLVLDDGTTGWTPAGETVAARAATAAGPAVVVFARTTATTTASTLATALPTALGHDLRVTGGRWALVAPASAAGLAGPTATAVPGRFPAVVLTTVPAPRSAPKANVAVIHRPAAPGTPLPVGITVAVVKVSGAHPAEPAGYTPSAGSTVALSSTAADELGTALDWADRQTPPPLNLSAPPARYLPPRHPKNKHSAQPSPSAAAIRPGGNHAAGQPRH</sequence>
<evidence type="ECO:0000256" key="1">
    <source>
        <dbReference type="SAM" id="MobiDB-lite"/>
    </source>
</evidence>
<keyword evidence="2" id="KW-0472">Membrane</keyword>
<organism evidence="3 4">
    <name type="scientific">Paractinoplanes ferrugineus</name>
    <dbReference type="NCBI Taxonomy" id="113564"/>
    <lineage>
        <taxon>Bacteria</taxon>
        <taxon>Bacillati</taxon>
        <taxon>Actinomycetota</taxon>
        <taxon>Actinomycetes</taxon>
        <taxon>Micromonosporales</taxon>
        <taxon>Micromonosporaceae</taxon>
        <taxon>Paractinoplanes</taxon>
    </lineage>
</organism>
<dbReference type="Proteomes" id="UP000598174">
    <property type="component" value="Unassembled WGS sequence"/>
</dbReference>
<feature type="transmembrane region" description="Helical" evidence="2">
    <location>
        <begin position="6"/>
        <end position="27"/>
    </location>
</feature>
<gene>
    <name evidence="3" type="ORF">Afe05nite_81910</name>
</gene>
<comment type="caution">
    <text evidence="3">The sequence shown here is derived from an EMBL/GenBank/DDBJ whole genome shotgun (WGS) entry which is preliminary data.</text>
</comment>
<proteinExistence type="predicted"/>
<evidence type="ECO:0000313" key="4">
    <source>
        <dbReference type="Proteomes" id="UP000598174"/>
    </source>
</evidence>
<dbReference type="EMBL" id="BOMM01000082">
    <property type="protein sequence ID" value="GIE16351.1"/>
    <property type="molecule type" value="Genomic_DNA"/>
</dbReference>
<feature type="region of interest" description="Disordered" evidence="1">
    <location>
        <begin position="305"/>
        <end position="357"/>
    </location>
</feature>
<name>A0A919ME04_9ACTN</name>
<reference evidence="3" key="1">
    <citation type="submission" date="2021-01" db="EMBL/GenBank/DDBJ databases">
        <title>Whole genome shotgun sequence of Actinoplanes ferrugineus NBRC 15555.</title>
        <authorList>
            <person name="Komaki H."/>
            <person name="Tamura T."/>
        </authorList>
    </citation>
    <scope>NUCLEOTIDE SEQUENCE</scope>
    <source>
        <strain evidence="3">NBRC 15555</strain>
    </source>
</reference>
<dbReference type="RefSeq" id="WP_203822690.1">
    <property type="nucleotide sequence ID" value="NZ_BAAABP010000045.1"/>
</dbReference>
<keyword evidence="2" id="KW-0812">Transmembrane</keyword>
<accession>A0A919ME04</accession>
<dbReference type="AlphaFoldDB" id="A0A919ME04"/>
<evidence type="ECO:0000313" key="3">
    <source>
        <dbReference type="EMBL" id="GIE16351.1"/>
    </source>
</evidence>
<protein>
    <submittedName>
        <fullName evidence="3">Uncharacterized protein</fullName>
    </submittedName>
</protein>
<evidence type="ECO:0000256" key="2">
    <source>
        <dbReference type="SAM" id="Phobius"/>
    </source>
</evidence>